<dbReference type="InterPro" id="IPR016032">
    <property type="entry name" value="Sig_transdc_resp-reg_C-effctor"/>
</dbReference>
<evidence type="ECO:0000259" key="6">
    <source>
        <dbReference type="PROSITE" id="PS50110"/>
    </source>
</evidence>
<dbReference type="CDD" id="cd06170">
    <property type="entry name" value="LuxR_C_like"/>
    <property type="match status" value="1"/>
</dbReference>
<dbReference type="Gene3D" id="3.40.50.2300">
    <property type="match status" value="1"/>
</dbReference>
<dbReference type="SMART" id="SM00448">
    <property type="entry name" value="REC"/>
    <property type="match status" value="1"/>
</dbReference>
<organism evidence="7 8">
    <name type="scientific">Bifidobacterium adolescentis (strain ATCC 15703 / DSM 20083 / NCTC 11814 / E194a)</name>
    <dbReference type="NCBI Taxonomy" id="367928"/>
    <lineage>
        <taxon>Bacteria</taxon>
        <taxon>Bacillati</taxon>
        <taxon>Actinomycetota</taxon>
        <taxon>Actinomycetes</taxon>
        <taxon>Bifidobacteriales</taxon>
        <taxon>Bifidobacteriaceae</taxon>
        <taxon>Bifidobacterium</taxon>
    </lineage>
</organism>
<dbReference type="InterPro" id="IPR001789">
    <property type="entry name" value="Sig_transdc_resp-reg_receiver"/>
</dbReference>
<sequence length="243" mass="26632">MVVNVMETNVERIDKSVEHIGIVDNDVLTLGALSSYLAQQFGDEKILWRCTLGKKAAELCSNSQTRPQILLMDMSLSDADGVQICQEIRRTVDDMPILAITSFPLRRYAAAVAQAGVQGIVAKRNLRTIAAALECVVSGHVYLPDELAETMPDLHFELPVQAHRRIDAETLGGQAVKPVLSDRETAIIVRYARGQTTLQVGECLGLSENTVKTYTKRAMAKLGAKTRGQAIALWLMQTMTHGV</sequence>
<keyword evidence="4" id="KW-0597">Phosphoprotein</keyword>
<keyword evidence="3" id="KW-0804">Transcription</keyword>
<dbReference type="PRINTS" id="PR00038">
    <property type="entry name" value="HTHLUXR"/>
</dbReference>
<proteinExistence type="predicted"/>
<dbReference type="Pfam" id="PF00072">
    <property type="entry name" value="Response_reg"/>
    <property type="match status" value="1"/>
</dbReference>
<keyword evidence="1" id="KW-0805">Transcription regulation</keyword>
<dbReference type="Proteomes" id="UP000008702">
    <property type="component" value="Chromosome"/>
</dbReference>
<keyword evidence="8" id="KW-1185">Reference proteome</keyword>
<dbReference type="InterPro" id="IPR000792">
    <property type="entry name" value="Tscrpt_reg_LuxR_C"/>
</dbReference>
<dbReference type="SUPFAM" id="SSF52172">
    <property type="entry name" value="CheY-like"/>
    <property type="match status" value="1"/>
</dbReference>
<dbReference type="AlphaFoldDB" id="A0ZZF3"/>
<dbReference type="EMBL" id="AP009256">
    <property type="protein sequence ID" value="BAF38836.1"/>
    <property type="molecule type" value="Genomic_DNA"/>
</dbReference>
<dbReference type="InterPro" id="IPR011006">
    <property type="entry name" value="CheY-like_superfamily"/>
</dbReference>
<dbReference type="HOGENOM" id="CLU_000445_90_3_11"/>
<feature type="domain" description="HTH luxR-type" evidence="5">
    <location>
        <begin position="173"/>
        <end position="238"/>
    </location>
</feature>
<name>A0ZZF3_BIFAA</name>
<dbReference type="GO" id="GO:0000160">
    <property type="term" value="P:phosphorelay signal transduction system"/>
    <property type="evidence" value="ECO:0007669"/>
    <property type="project" value="InterPro"/>
</dbReference>
<dbReference type="PROSITE" id="PS50110">
    <property type="entry name" value="RESPONSE_REGULATORY"/>
    <property type="match status" value="1"/>
</dbReference>
<feature type="domain" description="Response regulatory" evidence="6">
    <location>
        <begin position="19"/>
        <end position="138"/>
    </location>
</feature>
<evidence type="ECO:0000256" key="3">
    <source>
        <dbReference type="ARBA" id="ARBA00023163"/>
    </source>
</evidence>
<keyword evidence="2" id="KW-0238">DNA-binding</keyword>
<dbReference type="PANTHER" id="PTHR44688">
    <property type="entry name" value="DNA-BINDING TRANSCRIPTIONAL ACTIVATOR DEVR_DOSR"/>
    <property type="match status" value="1"/>
</dbReference>
<evidence type="ECO:0000256" key="1">
    <source>
        <dbReference type="ARBA" id="ARBA00023015"/>
    </source>
</evidence>
<dbReference type="DNASU" id="4557072"/>
<evidence type="ECO:0000313" key="7">
    <source>
        <dbReference type="EMBL" id="BAF38836.1"/>
    </source>
</evidence>
<dbReference type="PROSITE" id="PS50043">
    <property type="entry name" value="HTH_LUXR_2"/>
    <property type="match status" value="1"/>
</dbReference>
<dbReference type="Pfam" id="PF00196">
    <property type="entry name" value="GerE"/>
    <property type="match status" value="1"/>
</dbReference>
<gene>
    <name evidence="7" type="ordered locus">BAD_0055</name>
</gene>
<evidence type="ECO:0000313" key="8">
    <source>
        <dbReference type="Proteomes" id="UP000008702"/>
    </source>
</evidence>
<dbReference type="SMART" id="SM00421">
    <property type="entry name" value="HTH_LUXR"/>
    <property type="match status" value="1"/>
</dbReference>
<dbReference type="GO" id="GO:0003677">
    <property type="term" value="F:DNA binding"/>
    <property type="evidence" value="ECO:0007669"/>
    <property type="project" value="UniProtKB-KW"/>
</dbReference>
<protein>
    <submittedName>
        <fullName evidence="7">Response regulator of two-component system</fullName>
    </submittedName>
</protein>
<reference evidence="7 8" key="1">
    <citation type="submission" date="2006-12" db="EMBL/GenBank/DDBJ databases">
        <title>Bifidobacterium adolescentis complete genome sequence.</title>
        <authorList>
            <person name="Suzuki T."/>
            <person name="Tsuda Y."/>
            <person name="Kanou N."/>
            <person name="Inoue T."/>
            <person name="Kumazaki K."/>
            <person name="Nagano S."/>
            <person name="Hirai S."/>
            <person name="Tanaka K."/>
            <person name="Watanabe K."/>
        </authorList>
    </citation>
    <scope>NUCLEOTIDE SEQUENCE [LARGE SCALE GENOMIC DNA]</scope>
    <source>
        <strain evidence="8">ATCC 15703 / DSM 20083 / NCTC 11814 / E194a</strain>
    </source>
</reference>
<dbReference type="STRING" id="367928.BAD_0055"/>
<evidence type="ECO:0000256" key="2">
    <source>
        <dbReference type="ARBA" id="ARBA00023125"/>
    </source>
</evidence>
<evidence type="ECO:0000256" key="4">
    <source>
        <dbReference type="PROSITE-ProRule" id="PRU00169"/>
    </source>
</evidence>
<dbReference type="PANTHER" id="PTHR44688:SF16">
    <property type="entry name" value="DNA-BINDING TRANSCRIPTIONAL ACTIVATOR DEVR_DOSR"/>
    <property type="match status" value="1"/>
</dbReference>
<accession>A0ZZF3</accession>
<dbReference type="GO" id="GO:0006355">
    <property type="term" value="P:regulation of DNA-templated transcription"/>
    <property type="evidence" value="ECO:0007669"/>
    <property type="project" value="InterPro"/>
</dbReference>
<feature type="modified residue" description="4-aspartylphosphate" evidence="4">
    <location>
        <position position="73"/>
    </location>
</feature>
<dbReference type="KEGG" id="bad:BAD_0055"/>
<dbReference type="CDD" id="cd00156">
    <property type="entry name" value="REC"/>
    <property type="match status" value="1"/>
</dbReference>
<dbReference type="PROSITE" id="PS00622">
    <property type="entry name" value="HTH_LUXR_1"/>
    <property type="match status" value="1"/>
</dbReference>
<evidence type="ECO:0000259" key="5">
    <source>
        <dbReference type="PROSITE" id="PS50043"/>
    </source>
</evidence>
<dbReference type="SUPFAM" id="SSF46894">
    <property type="entry name" value="C-terminal effector domain of the bipartite response regulators"/>
    <property type="match status" value="1"/>
</dbReference>